<feature type="transmembrane region" description="Helical" evidence="2">
    <location>
        <begin position="78"/>
        <end position="102"/>
    </location>
</feature>
<evidence type="ECO:0000313" key="4">
    <source>
        <dbReference type="Proteomes" id="UP000008066"/>
    </source>
</evidence>
<evidence type="ECO:0008006" key="5">
    <source>
        <dbReference type="Google" id="ProtNLM"/>
    </source>
</evidence>
<dbReference type="eggNOG" id="ENOG502SYWK">
    <property type="taxonomic scope" value="Eukaryota"/>
</dbReference>
<dbReference type="AlphaFoldDB" id="G0S864"/>
<sequence>MGARGLIETGVPPQPQWILYVKAAIIFLATIVFALGAYGCSLGYLASGGVAGMDIFIAIWTYIVYGGTLAVEHYRPDMFYRIVALIGYILATIFWLSAWAWSANVAALWLDLSWKGTDAHNLGGAMAGAAATGAINWVLVIVHLVFFIRGSILDPNTSGRAELGQVKPEASTTSQQPYPQQSYNSQ</sequence>
<proteinExistence type="predicted"/>
<organism evidence="4">
    <name type="scientific">Chaetomium thermophilum (strain DSM 1495 / CBS 144.50 / IMI 039719)</name>
    <name type="common">Thermochaetoides thermophila</name>
    <dbReference type="NCBI Taxonomy" id="759272"/>
    <lineage>
        <taxon>Eukaryota</taxon>
        <taxon>Fungi</taxon>
        <taxon>Dikarya</taxon>
        <taxon>Ascomycota</taxon>
        <taxon>Pezizomycotina</taxon>
        <taxon>Sordariomycetes</taxon>
        <taxon>Sordariomycetidae</taxon>
        <taxon>Sordariales</taxon>
        <taxon>Chaetomiaceae</taxon>
        <taxon>Thermochaetoides</taxon>
    </lineage>
</organism>
<keyword evidence="2" id="KW-0812">Transmembrane</keyword>
<feature type="transmembrane region" description="Helical" evidence="2">
    <location>
        <begin position="44"/>
        <end position="66"/>
    </location>
</feature>
<feature type="transmembrane region" description="Helical" evidence="2">
    <location>
        <begin position="17"/>
        <end position="38"/>
    </location>
</feature>
<evidence type="ECO:0000256" key="1">
    <source>
        <dbReference type="SAM" id="MobiDB-lite"/>
    </source>
</evidence>
<accession>G0S864</accession>
<evidence type="ECO:0000313" key="3">
    <source>
        <dbReference type="EMBL" id="EGS21898.1"/>
    </source>
</evidence>
<protein>
    <recommendedName>
        <fullName evidence="5">MARVEL domain-containing protein</fullName>
    </recommendedName>
</protein>
<gene>
    <name evidence="3" type="ORF">CTHT_0037710</name>
</gene>
<feature type="region of interest" description="Disordered" evidence="1">
    <location>
        <begin position="163"/>
        <end position="186"/>
    </location>
</feature>
<feature type="transmembrane region" description="Helical" evidence="2">
    <location>
        <begin position="122"/>
        <end position="148"/>
    </location>
</feature>
<reference evidence="3 4" key="1">
    <citation type="journal article" date="2011" name="Cell">
        <title>Insight into structure and assembly of the nuclear pore complex by utilizing the genome of a eukaryotic thermophile.</title>
        <authorList>
            <person name="Amlacher S."/>
            <person name="Sarges P."/>
            <person name="Flemming D."/>
            <person name="van Noort V."/>
            <person name="Kunze R."/>
            <person name="Devos D.P."/>
            <person name="Arumugam M."/>
            <person name="Bork P."/>
            <person name="Hurt E."/>
        </authorList>
    </citation>
    <scope>NUCLEOTIDE SEQUENCE [LARGE SCALE GENOMIC DNA]</scope>
    <source>
        <strain evidence="4">DSM 1495 / CBS 144.50 / IMI 039719</strain>
    </source>
</reference>
<dbReference type="STRING" id="759272.G0S864"/>
<name>G0S864_CHATD</name>
<dbReference type="OMA" id="SWARYYG"/>
<dbReference type="EMBL" id="GL988041">
    <property type="protein sequence ID" value="EGS21898.1"/>
    <property type="molecule type" value="Genomic_DNA"/>
</dbReference>
<dbReference type="RefSeq" id="XP_006694194.1">
    <property type="nucleotide sequence ID" value="XM_006694131.1"/>
</dbReference>
<keyword evidence="4" id="KW-1185">Reference proteome</keyword>
<keyword evidence="2" id="KW-0472">Membrane</keyword>
<keyword evidence="2" id="KW-1133">Transmembrane helix</keyword>
<dbReference type="KEGG" id="cthr:CTHT_0037710"/>
<dbReference type="Proteomes" id="UP000008066">
    <property type="component" value="Unassembled WGS sequence"/>
</dbReference>
<dbReference type="GeneID" id="18257809"/>
<feature type="compositionally biased region" description="Low complexity" evidence="1">
    <location>
        <begin position="171"/>
        <end position="186"/>
    </location>
</feature>
<dbReference type="HOGENOM" id="CLU_077756_0_0_1"/>
<evidence type="ECO:0000256" key="2">
    <source>
        <dbReference type="SAM" id="Phobius"/>
    </source>
</evidence>
<dbReference type="OrthoDB" id="5223409at2759"/>